<name>A0A233RE16_9GAMM</name>
<sequence length="312" mass="34938">MELKWLKDFVALNEHGSFSKAAEARFVTQPAFSRRIRSLENWLGVALVDREKHPTTLTSSGLSFVEEAKRMIHDTYRVRKRLQGQETQKSLVFFAQHSPAVSFFPHWIRTLEPLVGNTLVKLSTGNLHDLTESFMAGMGDFLLSFSSAGDLGQLSRNDTTCMQVGTDRLVPVSALTPEGTPLFSANGKTPLKLLAYPDDSYLGGLVKECCLSKLPPDFQYAIVCENALAEGLKAMALQGYGVAWLPSGLIQNELAQGQLTVLNDGFNTVDLKILLYRFRHTVKPEVDMFWQYLLELYNLSYTEQYTVVRSVS</sequence>
<evidence type="ECO:0000313" key="6">
    <source>
        <dbReference type="EMBL" id="OXY81612.1"/>
    </source>
</evidence>
<dbReference type="PANTHER" id="PTHR30126:SF2">
    <property type="entry name" value="HTH-TYPE TRANSCRIPTIONAL REGULATOR YJIE"/>
    <property type="match status" value="1"/>
</dbReference>
<dbReference type="Pfam" id="PF03466">
    <property type="entry name" value="LysR_substrate"/>
    <property type="match status" value="1"/>
</dbReference>
<dbReference type="RefSeq" id="WP_094200980.1">
    <property type="nucleotide sequence ID" value="NZ_NBIM01000003.1"/>
</dbReference>
<evidence type="ECO:0000256" key="3">
    <source>
        <dbReference type="ARBA" id="ARBA00023125"/>
    </source>
</evidence>
<dbReference type="GO" id="GO:0000976">
    <property type="term" value="F:transcription cis-regulatory region binding"/>
    <property type="evidence" value="ECO:0007669"/>
    <property type="project" value="TreeGrafter"/>
</dbReference>
<comment type="caution">
    <text evidence="6">The sequence shown here is derived from an EMBL/GenBank/DDBJ whole genome shotgun (WGS) entry which is preliminary data.</text>
</comment>
<evidence type="ECO:0000256" key="1">
    <source>
        <dbReference type="ARBA" id="ARBA00009437"/>
    </source>
</evidence>
<dbReference type="SUPFAM" id="SSF53850">
    <property type="entry name" value="Periplasmic binding protein-like II"/>
    <property type="match status" value="1"/>
</dbReference>
<comment type="similarity">
    <text evidence="1">Belongs to the LysR transcriptional regulatory family.</text>
</comment>
<dbReference type="Gene3D" id="3.40.190.290">
    <property type="match status" value="1"/>
</dbReference>
<keyword evidence="4" id="KW-0804">Transcription</keyword>
<proteinExistence type="inferred from homology"/>
<evidence type="ECO:0000259" key="5">
    <source>
        <dbReference type="PROSITE" id="PS50931"/>
    </source>
</evidence>
<evidence type="ECO:0000256" key="4">
    <source>
        <dbReference type="ARBA" id="ARBA00023163"/>
    </source>
</evidence>
<dbReference type="OrthoDB" id="6971749at2"/>
<keyword evidence="7" id="KW-1185">Reference proteome</keyword>
<dbReference type="Pfam" id="PF00126">
    <property type="entry name" value="HTH_1"/>
    <property type="match status" value="1"/>
</dbReference>
<reference evidence="6 7" key="1">
    <citation type="submission" date="2017-08" db="EMBL/GenBank/DDBJ databases">
        <title>A Genome Sequence of Oceanimonas doudoroffii ATCC 27123T.</title>
        <authorList>
            <person name="Brennan M.A."/>
            <person name="Maclea K.S."/>
            <person name="Mcclelland W.D."/>
            <person name="Trachtenberg A.M."/>
        </authorList>
    </citation>
    <scope>NUCLEOTIDE SEQUENCE [LARGE SCALE GENOMIC DNA]</scope>
    <source>
        <strain evidence="6 7">ATCC 27123</strain>
    </source>
</reference>
<evidence type="ECO:0000313" key="7">
    <source>
        <dbReference type="Proteomes" id="UP000242757"/>
    </source>
</evidence>
<dbReference type="EMBL" id="NBIM01000003">
    <property type="protein sequence ID" value="OXY81612.1"/>
    <property type="molecule type" value="Genomic_DNA"/>
</dbReference>
<dbReference type="InterPro" id="IPR036388">
    <property type="entry name" value="WH-like_DNA-bd_sf"/>
</dbReference>
<dbReference type="PROSITE" id="PS50931">
    <property type="entry name" value="HTH_LYSR"/>
    <property type="match status" value="1"/>
</dbReference>
<dbReference type="Proteomes" id="UP000242757">
    <property type="component" value="Unassembled WGS sequence"/>
</dbReference>
<dbReference type="InterPro" id="IPR005119">
    <property type="entry name" value="LysR_subst-bd"/>
</dbReference>
<dbReference type="SUPFAM" id="SSF46785">
    <property type="entry name" value="Winged helix' DNA-binding domain"/>
    <property type="match status" value="1"/>
</dbReference>
<dbReference type="PRINTS" id="PR00039">
    <property type="entry name" value="HTHLYSR"/>
</dbReference>
<dbReference type="PANTHER" id="PTHR30126">
    <property type="entry name" value="HTH-TYPE TRANSCRIPTIONAL REGULATOR"/>
    <property type="match status" value="1"/>
</dbReference>
<dbReference type="AlphaFoldDB" id="A0A233RE16"/>
<feature type="domain" description="HTH lysR-type" evidence="5">
    <location>
        <begin position="1"/>
        <end position="58"/>
    </location>
</feature>
<evidence type="ECO:0000256" key="2">
    <source>
        <dbReference type="ARBA" id="ARBA00023015"/>
    </source>
</evidence>
<protein>
    <submittedName>
        <fullName evidence="6">LysR family transcriptional regulator</fullName>
    </submittedName>
</protein>
<organism evidence="6 7">
    <name type="scientific">Oceanimonas doudoroffii</name>
    <dbReference type="NCBI Taxonomy" id="84158"/>
    <lineage>
        <taxon>Bacteria</taxon>
        <taxon>Pseudomonadati</taxon>
        <taxon>Pseudomonadota</taxon>
        <taxon>Gammaproteobacteria</taxon>
        <taxon>Aeromonadales</taxon>
        <taxon>Aeromonadaceae</taxon>
        <taxon>Oceanimonas</taxon>
    </lineage>
</organism>
<dbReference type="InterPro" id="IPR036390">
    <property type="entry name" value="WH_DNA-bd_sf"/>
</dbReference>
<dbReference type="GO" id="GO:0003700">
    <property type="term" value="F:DNA-binding transcription factor activity"/>
    <property type="evidence" value="ECO:0007669"/>
    <property type="project" value="InterPro"/>
</dbReference>
<gene>
    <name evidence="6" type="ORF">B6S08_11645</name>
</gene>
<accession>A0A233RE16</accession>
<dbReference type="InterPro" id="IPR000847">
    <property type="entry name" value="LysR_HTH_N"/>
</dbReference>
<keyword evidence="2" id="KW-0805">Transcription regulation</keyword>
<dbReference type="Gene3D" id="1.10.10.10">
    <property type="entry name" value="Winged helix-like DNA-binding domain superfamily/Winged helix DNA-binding domain"/>
    <property type="match status" value="1"/>
</dbReference>
<keyword evidence="3" id="KW-0238">DNA-binding</keyword>
<dbReference type="FunFam" id="1.10.10.10:FF:000001">
    <property type="entry name" value="LysR family transcriptional regulator"/>
    <property type="match status" value="1"/>
</dbReference>